<dbReference type="Pfam" id="PF00462">
    <property type="entry name" value="Glutaredoxin"/>
    <property type="match status" value="1"/>
</dbReference>
<dbReference type="CDD" id="cd02976">
    <property type="entry name" value="NrdH"/>
    <property type="match status" value="1"/>
</dbReference>
<dbReference type="OrthoDB" id="9795531at2"/>
<dbReference type="AlphaFoldDB" id="K2GLI5"/>
<dbReference type="PROSITE" id="PS51354">
    <property type="entry name" value="GLUTAREDOXIN_2"/>
    <property type="match status" value="1"/>
</dbReference>
<evidence type="ECO:0000313" key="3">
    <source>
        <dbReference type="EMBL" id="EKE31234.1"/>
    </source>
</evidence>
<evidence type="ECO:0000313" key="5">
    <source>
        <dbReference type="Proteomes" id="UP000092654"/>
    </source>
</evidence>
<name>K2GLI5_9BACI</name>
<evidence type="ECO:0000313" key="4">
    <source>
        <dbReference type="Proteomes" id="UP000011746"/>
    </source>
</evidence>
<proteinExistence type="predicted"/>
<dbReference type="Proteomes" id="UP000011746">
    <property type="component" value="Unassembled WGS sequence"/>
</dbReference>
<evidence type="ECO:0000313" key="2">
    <source>
        <dbReference type="EMBL" id="AKG04106.1"/>
    </source>
</evidence>
<dbReference type="KEGG" id="sje:AAV35_004445"/>
<protein>
    <submittedName>
        <fullName evidence="3">Glutaredoxin</fullName>
    </submittedName>
</protein>
<dbReference type="SUPFAM" id="SSF52833">
    <property type="entry name" value="Thioredoxin-like"/>
    <property type="match status" value="1"/>
</dbReference>
<organism evidence="3 4">
    <name type="scientific">Salimicrobium jeotgali</name>
    <dbReference type="NCBI Taxonomy" id="1230341"/>
    <lineage>
        <taxon>Bacteria</taxon>
        <taxon>Bacillati</taxon>
        <taxon>Bacillota</taxon>
        <taxon>Bacilli</taxon>
        <taxon>Bacillales</taxon>
        <taxon>Bacillaceae</taxon>
        <taxon>Salimicrobium</taxon>
    </lineage>
</organism>
<dbReference type="RefSeq" id="WP_008590921.1">
    <property type="nucleotide sequence ID" value="NZ_AMPQ01000013.1"/>
</dbReference>
<dbReference type="Proteomes" id="UP000092654">
    <property type="component" value="Chromosome"/>
</dbReference>
<dbReference type="EMBL" id="AMPQ01000013">
    <property type="protein sequence ID" value="EKE31234.1"/>
    <property type="molecule type" value="Genomic_DNA"/>
</dbReference>
<accession>K2GLI5</accession>
<reference evidence="5" key="2">
    <citation type="submission" date="2015-06" db="EMBL/GenBank/DDBJ databases">
        <title>Salimicrobium jeotgali MJ3, isolated from Myulchi jeot, a traditional Korean fermented seafood.</title>
        <authorList>
            <person name="Kim K.H."/>
            <person name="Jeon C.O."/>
            <person name="Jin H.M."/>
        </authorList>
    </citation>
    <scope>NUCLEOTIDE SEQUENCE [LARGE SCALE GENOMIC DNA]</scope>
    <source>
        <strain evidence="5">MJ3</strain>
    </source>
</reference>
<reference evidence="3 4" key="1">
    <citation type="journal article" date="2012" name="J. Bacteriol.">
        <title>Draft Genome Sequence of Salimicrobium sp. Strain MJ3, Isolated from Myulchi-Jeot, Korean Fermented Seafood.</title>
        <authorList>
            <person name="Lee S.H."/>
            <person name="Jung J.Y."/>
            <person name="Jeon C.O."/>
        </authorList>
    </citation>
    <scope>NUCLEOTIDE SEQUENCE [LARGE SCALE GENOMIC DNA]</scope>
    <source>
        <strain evidence="3 4">MJ3</strain>
    </source>
</reference>
<feature type="domain" description="Glutaredoxin" evidence="1">
    <location>
        <begin position="4"/>
        <end position="59"/>
    </location>
</feature>
<dbReference type="eggNOG" id="COG0695">
    <property type="taxonomic scope" value="Bacteria"/>
</dbReference>
<dbReference type="Gene3D" id="3.40.30.10">
    <property type="entry name" value="Glutaredoxin"/>
    <property type="match status" value="1"/>
</dbReference>
<evidence type="ECO:0000259" key="1">
    <source>
        <dbReference type="Pfam" id="PF00462"/>
    </source>
</evidence>
<keyword evidence="4" id="KW-1185">Reference proteome</keyword>
<dbReference type="InterPro" id="IPR036249">
    <property type="entry name" value="Thioredoxin-like_sf"/>
</dbReference>
<dbReference type="STRING" id="1230341.AAV35_004445"/>
<dbReference type="InterPro" id="IPR002109">
    <property type="entry name" value="Glutaredoxin"/>
</dbReference>
<gene>
    <name evidence="2" type="ORF">AAV35_004445</name>
    <name evidence="3" type="ORF">MJ3_09698</name>
</gene>
<dbReference type="EMBL" id="CP011361">
    <property type="protein sequence ID" value="AKG04106.1"/>
    <property type="molecule type" value="Genomic_DNA"/>
</dbReference>
<reference evidence="2" key="3">
    <citation type="submission" date="2016-11" db="EMBL/GenBank/DDBJ databases">
        <title>Salimicrobium jeotgali MJ3, isolated from Myulchi jeot, a traditional Korean fermented seafood.</title>
        <authorList>
            <person name="Kim K.H."/>
            <person name="Jeon C.O."/>
            <person name="Jin H.M."/>
        </authorList>
    </citation>
    <scope>NUCLEOTIDE SEQUENCE</scope>
    <source>
        <strain evidence="2">MJ3</strain>
    </source>
</reference>
<sequence>MQNITIYTTPTCGFCHKLKEWMNFHQISYKEKNVKENYHYRKELLDFGVKGVPLTVIKTEDGPFHISGFNPEKLKQHFHIN</sequence>